<dbReference type="InterPro" id="IPR036291">
    <property type="entry name" value="NAD(P)-bd_dom_sf"/>
</dbReference>
<feature type="domain" description="Ketoreductase" evidence="4">
    <location>
        <begin position="13"/>
        <end position="194"/>
    </location>
</feature>
<comment type="similarity">
    <text evidence="1">Belongs to the short-chain dehydrogenases/reductases (SDR) family.</text>
</comment>
<evidence type="ECO:0000313" key="5">
    <source>
        <dbReference type="EMBL" id="GBQ07053.1"/>
    </source>
</evidence>
<dbReference type="InterPro" id="IPR057326">
    <property type="entry name" value="KR_dom"/>
</dbReference>
<dbReference type="PRINTS" id="PR00080">
    <property type="entry name" value="SDRFAMILY"/>
</dbReference>
<dbReference type="PANTHER" id="PTHR24321">
    <property type="entry name" value="DEHYDROGENASES, SHORT CHAIN"/>
    <property type="match status" value="1"/>
</dbReference>
<evidence type="ECO:0000256" key="2">
    <source>
        <dbReference type="ARBA" id="ARBA00023002"/>
    </source>
</evidence>
<evidence type="ECO:0000313" key="6">
    <source>
        <dbReference type="Proteomes" id="UP001062901"/>
    </source>
</evidence>
<proteinExistence type="inferred from homology"/>
<gene>
    <name evidence="5" type="ORF">AA15669_1204</name>
</gene>
<dbReference type="SUPFAM" id="SSF51735">
    <property type="entry name" value="NAD(P)-binding Rossmann-fold domains"/>
    <property type="match status" value="1"/>
</dbReference>
<accession>A0ABQ0NZX2</accession>
<dbReference type="Gene3D" id="3.40.50.720">
    <property type="entry name" value="NAD(P)-binding Rossmann-like Domain"/>
    <property type="match status" value="1"/>
</dbReference>
<protein>
    <submittedName>
        <fullName evidence="5">Short-chain dehydrogenase</fullName>
    </submittedName>
</protein>
<comment type="caution">
    <text evidence="5">The sequence shown here is derived from an EMBL/GenBank/DDBJ whole genome shotgun (WGS) entry which is preliminary data.</text>
</comment>
<evidence type="ECO:0000256" key="1">
    <source>
        <dbReference type="ARBA" id="ARBA00006484"/>
    </source>
</evidence>
<organism evidence="5 6">
    <name type="scientific">Saccharibacter floricola DSM 15669</name>
    <dbReference type="NCBI Taxonomy" id="1123227"/>
    <lineage>
        <taxon>Bacteria</taxon>
        <taxon>Pseudomonadati</taxon>
        <taxon>Pseudomonadota</taxon>
        <taxon>Alphaproteobacteria</taxon>
        <taxon>Acetobacterales</taxon>
        <taxon>Acetobacteraceae</taxon>
        <taxon>Saccharibacter</taxon>
    </lineage>
</organism>
<dbReference type="EMBL" id="BAQD01000021">
    <property type="protein sequence ID" value="GBQ07053.1"/>
    <property type="molecule type" value="Genomic_DNA"/>
</dbReference>
<dbReference type="SMART" id="SM00822">
    <property type="entry name" value="PKS_KR"/>
    <property type="match status" value="1"/>
</dbReference>
<name>A0ABQ0NZX2_9PROT</name>
<dbReference type="CDD" id="cd05233">
    <property type="entry name" value="SDR_c"/>
    <property type="match status" value="1"/>
</dbReference>
<evidence type="ECO:0000259" key="4">
    <source>
        <dbReference type="SMART" id="SM00822"/>
    </source>
</evidence>
<sequence length="261" mass="27030">MMPSPHDHSWNGKVVFITGAGTGIGQATALAFAQRGAKLALAGSSEAPLHDTAQRIATLGGTETLCLPCNVTNEDDLARTLSLIEKEWGRLDAAFNNAGIGQGGTPAASISTEEWKRVVDIDLTGTFLSMKYEIPLMLKSGGGAIVNSASTAGLVGFRTAAAYTAAKFGVVGLTKAAAMDYAREAIRINAICPGPIETPMIEKFLGGAEGLRRTKEAQPIGRLGQREEIAEMVVSMCNPATAYLTGSAIAIDGGQTSGVMG</sequence>
<dbReference type="Proteomes" id="UP001062901">
    <property type="component" value="Unassembled WGS sequence"/>
</dbReference>
<dbReference type="PROSITE" id="PS00061">
    <property type="entry name" value="ADH_SHORT"/>
    <property type="match status" value="1"/>
</dbReference>
<keyword evidence="3" id="KW-0520">NAD</keyword>
<keyword evidence="6" id="KW-1185">Reference proteome</keyword>
<keyword evidence="2" id="KW-0560">Oxidoreductase</keyword>
<dbReference type="RefSeq" id="WP_211209038.1">
    <property type="nucleotide sequence ID" value="NZ_BAQD01000021.1"/>
</dbReference>
<dbReference type="Pfam" id="PF13561">
    <property type="entry name" value="adh_short_C2"/>
    <property type="match status" value="1"/>
</dbReference>
<evidence type="ECO:0000256" key="3">
    <source>
        <dbReference type="ARBA" id="ARBA00023027"/>
    </source>
</evidence>
<dbReference type="InterPro" id="IPR020904">
    <property type="entry name" value="Sc_DH/Rdtase_CS"/>
</dbReference>
<dbReference type="InterPro" id="IPR002347">
    <property type="entry name" value="SDR_fam"/>
</dbReference>
<reference evidence="5" key="1">
    <citation type="submission" date="2013-04" db="EMBL/GenBank/DDBJ databases">
        <title>The genome sequencing project of 58 acetic acid bacteria.</title>
        <authorList>
            <person name="Okamoto-Kainuma A."/>
            <person name="Ishikawa M."/>
            <person name="Umino S."/>
            <person name="Koizumi Y."/>
            <person name="Shiwa Y."/>
            <person name="Yoshikawa H."/>
            <person name="Matsutani M."/>
            <person name="Matsushita K."/>
        </authorList>
    </citation>
    <scope>NUCLEOTIDE SEQUENCE</scope>
    <source>
        <strain evidence="5">DSM 15669</strain>
    </source>
</reference>
<dbReference type="PANTHER" id="PTHR24321:SF8">
    <property type="entry name" value="ESTRADIOL 17-BETA-DEHYDROGENASE 8-RELATED"/>
    <property type="match status" value="1"/>
</dbReference>
<dbReference type="PRINTS" id="PR00081">
    <property type="entry name" value="GDHRDH"/>
</dbReference>